<dbReference type="EMBL" id="LR797494">
    <property type="protein sequence ID" value="CAB4220366.1"/>
    <property type="molecule type" value="Genomic_DNA"/>
</dbReference>
<name>A0A6J5PBK5_9CAUD</name>
<evidence type="ECO:0000313" key="1">
    <source>
        <dbReference type="EMBL" id="CAB4148955.1"/>
    </source>
</evidence>
<evidence type="ECO:0000313" key="5">
    <source>
        <dbReference type="EMBL" id="CAB4188554.1"/>
    </source>
</evidence>
<evidence type="ECO:0000313" key="6">
    <source>
        <dbReference type="EMBL" id="CAB4220366.1"/>
    </source>
</evidence>
<dbReference type="EMBL" id="LR797123">
    <property type="protein sequence ID" value="CAB4188554.1"/>
    <property type="molecule type" value="Genomic_DNA"/>
</dbReference>
<reference evidence="2" key="1">
    <citation type="submission" date="2020-04" db="EMBL/GenBank/DDBJ databases">
        <authorList>
            <person name="Chiriac C."/>
            <person name="Salcher M."/>
            <person name="Ghai R."/>
            <person name="Kavagutti S V."/>
        </authorList>
    </citation>
    <scope>NUCLEOTIDE SEQUENCE</scope>
</reference>
<evidence type="ECO:0000313" key="3">
    <source>
        <dbReference type="EMBL" id="CAB4173560.1"/>
    </source>
</evidence>
<dbReference type="EMBL" id="LR796809">
    <property type="protein sequence ID" value="CAB4167266.1"/>
    <property type="molecule type" value="Genomic_DNA"/>
</dbReference>
<dbReference type="EMBL" id="LR796975">
    <property type="protein sequence ID" value="CAB4179276.1"/>
    <property type="molecule type" value="Genomic_DNA"/>
</dbReference>
<organism evidence="2">
    <name type="scientific">uncultured Caudovirales phage</name>
    <dbReference type="NCBI Taxonomy" id="2100421"/>
    <lineage>
        <taxon>Viruses</taxon>
        <taxon>Duplodnaviria</taxon>
        <taxon>Heunggongvirae</taxon>
        <taxon>Uroviricota</taxon>
        <taxon>Caudoviricetes</taxon>
        <taxon>Peduoviridae</taxon>
        <taxon>Maltschvirus</taxon>
        <taxon>Maltschvirus maltsch</taxon>
    </lineage>
</organism>
<evidence type="ECO:0000313" key="2">
    <source>
        <dbReference type="EMBL" id="CAB4167266.1"/>
    </source>
</evidence>
<protein>
    <submittedName>
        <fullName evidence="2">Uncharacterized protein</fullName>
    </submittedName>
</protein>
<accession>A0A6J5PBK5</accession>
<gene>
    <name evidence="4" type="ORF">UFOVP1026_50</name>
    <name evidence="5" type="ORF">UFOVP1180_34</name>
    <name evidence="6" type="ORF">UFOVP1629_22</name>
    <name evidence="1" type="ORF">UFOVP527_40</name>
    <name evidence="2" type="ORF">UFOVP855_10</name>
    <name evidence="3" type="ORF">UFOVP954_11</name>
</gene>
<sequence length="56" mass="5843">MSAFYGNFDGTSKALTESLFIAGSSNGGGAIIPEDALLTEDSQPILLESDNYLSVD</sequence>
<dbReference type="EMBL" id="LR796903">
    <property type="protein sequence ID" value="CAB4173560.1"/>
    <property type="molecule type" value="Genomic_DNA"/>
</dbReference>
<proteinExistence type="predicted"/>
<dbReference type="EMBL" id="LR796511">
    <property type="protein sequence ID" value="CAB4148955.1"/>
    <property type="molecule type" value="Genomic_DNA"/>
</dbReference>
<evidence type="ECO:0000313" key="4">
    <source>
        <dbReference type="EMBL" id="CAB4179276.1"/>
    </source>
</evidence>